<reference evidence="2" key="1">
    <citation type="submission" date="2016-08" db="EMBL/GenBank/DDBJ databases">
        <authorList>
            <person name="Seilhamer J.J."/>
        </authorList>
    </citation>
    <scope>NUCLEOTIDE SEQUENCE</scope>
    <source>
        <strain evidence="2">86</strain>
    </source>
</reference>
<gene>
    <name evidence="2" type="ORF">KL86SPO_50799</name>
</gene>
<accession>A0A212LZY8</accession>
<dbReference type="EMBL" id="FMJE01000005">
    <property type="protein sequence ID" value="SCM83027.1"/>
    <property type="molecule type" value="Genomic_DNA"/>
</dbReference>
<dbReference type="AlphaFoldDB" id="A0A212LZY8"/>
<sequence>MHIIETRQDIMNLFGKQIITPAMADYLTQEMHILRNSLEPEVPLMRFSLDIHGPIVLLEHSAENLACLGLRPNLQQIIPEWVSRKTIGSERYYVLFILADNDFIYQLYLLDHNLPEPYAEWLEEEAETDEQGEGRLPDKPPF</sequence>
<feature type="region of interest" description="Disordered" evidence="1">
    <location>
        <begin position="123"/>
        <end position="142"/>
    </location>
</feature>
<name>A0A212LZY8_9FIRM</name>
<proteinExistence type="predicted"/>
<feature type="compositionally biased region" description="Basic and acidic residues" evidence="1">
    <location>
        <begin position="132"/>
        <end position="142"/>
    </location>
</feature>
<evidence type="ECO:0000313" key="2">
    <source>
        <dbReference type="EMBL" id="SCM83027.1"/>
    </source>
</evidence>
<organism evidence="2">
    <name type="scientific">uncultured Sporomusa sp</name>
    <dbReference type="NCBI Taxonomy" id="307249"/>
    <lineage>
        <taxon>Bacteria</taxon>
        <taxon>Bacillati</taxon>
        <taxon>Bacillota</taxon>
        <taxon>Negativicutes</taxon>
        <taxon>Selenomonadales</taxon>
        <taxon>Sporomusaceae</taxon>
        <taxon>Sporomusa</taxon>
        <taxon>environmental samples</taxon>
    </lineage>
</organism>
<protein>
    <submittedName>
        <fullName evidence="2">Uncharacterized protein</fullName>
    </submittedName>
</protein>
<evidence type="ECO:0000256" key="1">
    <source>
        <dbReference type="SAM" id="MobiDB-lite"/>
    </source>
</evidence>
<dbReference type="RefSeq" id="WP_288185559.1">
    <property type="nucleotide sequence ID" value="NZ_LT608335.1"/>
</dbReference>